<keyword evidence="2" id="KW-1185">Reference proteome</keyword>
<dbReference type="KEGG" id="gbr:Gbro_4929"/>
<dbReference type="Proteomes" id="UP000001219">
    <property type="component" value="Plasmid pGBRO01"/>
</dbReference>
<geneLocation type="plasmid" evidence="1 2">
    <name>pGBRO01</name>
</geneLocation>
<name>D0LFJ3_GORB4</name>
<dbReference type="OrthoDB" id="3732358at2"/>
<dbReference type="EMBL" id="CP001803">
    <property type="protein sequence ID" value="ACY24042.1"/>
    <property type="molecule type" value="Genomic_DNA"/>
</dbReference>
<evidence type="ECO:0000313" key="2">
    <source>
        <dbReference type="Proteomes" id="UP000001219"/>
    </source>
</evidence>
<evidence type="ECO:0008006" key="3">
    <source>
        <dbReference type="Google" id="ProtNLM"/>
    </source>
</evidence>
<dbReference type="eggNOG" id="ENOG503465Z">
    <property type="taxonomic scope" value="Bacteria"/>
</dbReference>
<proteinExistence type="predicted"/>
<keyword evidence="1" id="KW-0614">Plasmid</keyword>
<dbReference type="HOGENOM" id="CLU_1376456_0_0_11"/>
<reference evidence="1 2" key="1">
    <citation type="journal article" date="2010" name="Stand. Genomic Sci.">
        <title>Complete genome sequence of Gordonia bronchialis type strain (3410).</title>
        <authorList>
            <person name="Ivanova N."/>
            <person name="Sikorski J."/>
            <person name="Jando M."/>
            <person name="Lapidus A."/>
            <person name="Nolan M."/>
            <person name="Lucas S."/>
            <person name="Del Rio T.G."/>
            <person name="Tice H."/>
            <person name="Copeland A."/>
            <person name="Cheng J.F."/>
            <person name="Chen F."/>
            <person name="Bruce D."/>
            <person name="Goodwin L."/>
            <person name="Pitluck S."/>
            <person name="Mavromatis K."/>
            <person name="Ovchinnikova G."/>
            <person name="Pati A."/>
            <person name="Chen A."/>
            <person name="Palaniappan K."/>
            <person name="Land M."/>
            <person name="Hauser L."/>
            <person name="Chang Y.J."/>
            <person name="Jeffries C.D."/>
            <person name="Chain P."/>
            <person name="Saunders E."/>
            <person name="Han C."/>
            <person name="Detter J.C."/>
            <person name="Brettin T."/>
            <person name="Rohde M."/>
            <person name="Goker M."/>
            <person name="Bristow J."/>
            <person name="Eisen J.A."/>
            <person name="Markowitz V."/>
            <person name="Hugenholtz P."/>
            <person name="Klenk H.P."/>
            <person name="Kyrpides N.C."/>
        </authorList>
    </citation>
    <scope>NUCLEOTIDE SEQUENCE [LARGE SCALE GENOMIC DNA]</scope>
    <source>
        <strain evidence="2">ATCC 25592 / DSM 43247 / BCRC 13721 / JCM 3198 / KCTC 3076 / NBRC 16047 / NCTC 10667</strain>
        <plasmid evidence="2">pGBRO01</plasmid>
    </source>
</reference>
<evidence type="ECO:0000313" key="1">
    <source>
        <dbReference type="EMBL" id="ACY24042.1"/>
    </source>
</evidence>
<dbReference type="InterPro" id="IPR044925">
    <property type="entry name" value="His-Me_finger_sf"/>
</dbReference>
<dbReference type="SUPFAM" id="SSF54060">
    <property type="entry name" value="His-Me finger endonucleases"/>
    <property type="match status" value="1"/>
</dbReference>
<gene>
    <name evidence="1" type="ORF">Gbro_4929</name>
</gene>
<dbReference type="RefSeq" id="WP_012836512.1">
    <property type="nucleotide sequence ID" value="NC_013442.1"/>
</dbReference>
<organism evidence="1 2">
    <name type="scientific">Gordonia bronchialis (strain ATCC 25592 / DSM 43247 / BCRC 13721 / JCM 3198 / KCTC 3076 / NBRC 16047 / NCTC 10667)</name>
    <name type="common">Rhodococcus bronchialis</name>
    <dbReference type="NCBI Taxonomy" id="526226"/>
    <lineage>
        <taxon>Bacteria</taxon>
        <taxon>Bacillati</taxon>
        <taxon>Actinomycetota</taxon>
        <taxon>Actinomycetes</taxon>
        <taxon>Mycobacteriales</taxon>
        <taxon>Gordoniaceae</taxon>
        <taxon>Gordonia</taxon>
    </lineage>
</organism>
<sequence>MSTNEVCDAGDEWALFASPVAPVSRSAIPGSTSVVTDPLLAPDERAVELFWRHVIVTGHCWYWVGAISSPDGYGRFTFQRHKRQRAISAHRFALLLHHPELDHRQPSSIDTLVGEHYCNEPLCVRVDPDHVRVGTQRNNLSFAVSLGRHQGGRPTATINRDERSRMVRSYLLDGGDPALTHRVFGLASSNADQQLGLF</sequence>
<dbReference type="AlphaFoldDB" id="D0LFJ3"/>
<protein>
    <recommendedName>
        <fullName evidence="3">HNH nuclease domain-containing protein</fullName>
    </recommendedName>
</protein>
<accession>D0LFJ3</accession>